<keyword evidence="4" id="KW-0597">Phosphoprotein</keyword>
<dbReference type="PRINTS" id="PR00038">
    <property type="entry name" value="HTHLUXR"/>
</dbReference>
<dbReference type="InterPro" id="IPR000792">
    <property type="entry name" value="Tscrpt_reg_LuxR_C"/>
</dbReference>
<accession>A0ABX8WHG5</accession>
<dbReference type="SMART" id="SM00448">
    <property type="entry name" value="REC"/>
    <property type="match status" value="1"/>
</dbReference>
<sequence>MPNDAVIHIVDDEVAVRQSLAFLVSAAGYAVRVHEAAQDFLDGCPYPAGHCLITDLRMPDIDGIGLLRRMKECGPPIPTIVITGHGDVPMAVAAMKEGALDFIEKPFEDTLLMDAIERIVGRSTQLWEQSREHDAIRERITSLSERERQVFHGIVAGKANKTIAYEHDLSPRTVEVYRANVMAKMQSKTLPELVRMAIAAGIPTDGSR</sequence>
<dbReference type="PANTHER" id="PTHR44688:SF16">
    <property type="entry name" value="DNA-BINDING TRANSCRIPTIONAL ACTIVATOR DEVR_DOSR"/>
    <property type="match status" value="1"/>
</dbReference>
<dbReference type="InterPro" id="IPR036388">
    <property type="entry name" value="WH-like_DNA-bd_sf"/>
</dbReference>
<keyword evidence="2" id="KW-0238">DNA-binding</keyword>
<dbReference type="SUPFAM" id="SSF46894">
    <property type="entry name" value="C-terminal effector domain of the bipartite response regulators"/>
    <property type="match status" value="1"/>
</dbReference>
<evidence type="ECO:0000256" key="1">
    <source>
        <dbReference type="ARBA" id="ARBA00023015"/>
    </source>
</evidence>
<dbReference type="SUPFAM" id="SSF52172">
    <property type="entry name" value="CheY-like"/>
    <property type="match status" value="1"/>
</dbReference>
<dbReference type="NCBIfam" id="NF006900">
    <property type="entry name" value="PRK09390.1"/>
    <property type="match status" value="1"/>
</dbReference>
<organism evidence="7 8">
    <name type="scientific">Devosia salina</name>
    <dbReference type="NCBI Taxonomy" id="2860336"/>
    <lineage>
        <taxon>Bacteria</taxon>
        <taxon>Pseudomonadati</taxon>
        <taxon>Pseudomonadota</taxon>
        <taxon>Alphaproteobacteria</taxon>
        <taxon>Hyphomicrobiales</taxon>
        <taxon>Devosiaceae</taxon>
        <taxon>Devosia</taxon>
    </lineage>
</organism>
<dbReference type="CDD" id="cd06170">
    <property type="entry name" value="LuxR_C_like"/>
    <property type="match status" value="1"/>
</dbReference>
<dbReference type="InterPro" id="IPR016032">
    <property type="entry name" value="Sig_transdc_resp-reg_C-effctor"/>
</dbReference>
<dbReference type="PANTHER" id="PTHR44688">
    <property type="entry name" value="DNA-BINDING TRANSCRIPTIONAL ACTIVATOR DEVR_DOSR"/>
    <property type="match status" value="1"/>
</dbReference>
<evidence type="ECO:0000313" key="7">
    <source>
        <dbReference type="EMBL" id="QYO78314.1"/>
    </source>
</evidence>
<evidence type="ECO:0000259" key="5">
    <source>
        <dbReference type="PROSITE" id="PS50043"/>
    </source>
</evidence>
<keyword evidence="8" id="KW-1185">Reference proteome</keyword>
<evidence type="ECO:0000259" key="6">
    <source>
        <dbReference type="PROSITE" id="PS50110"/>
    </source>
</evidence>
<evidence type="ECO:0000313" key="8">
    <source>
        <dbReference type="Proteomes" id="UP000825799"/>
    </source>
</evidence>
<feature type="modified residue" description="4-aspartylphosphate" evidence="4">
    <location>
        <position position="55"/>
    </location>
</feature>
<dbReference type="Pfam" id="PF00196">
    <property type="entry name" value="GerE"/>
    <property type="match status" value="1"/>
</dbReference>
<dbReference type="CDD" id="cd17537">
    <property type="entry name" value="REC_FixJ"/>
    <property type="match status" value="1"/>
</dbReference>
<feature type="domain" description="Response regulatory" evidence="6">
    <location>
        <begin position="6"/>
        <end position="120"/>
    </location>
</feature>
<evidence type="ECO:0000256" key="3">
    <source>
        <dbReference type="ARBA" id="ARBA00023163"/>
    </source>
</evidence>
<name>A0ABX8WHG5_9HYPH</name>
<protein>
    <submittedName>
        <fullName evidence="7">Response regulator</fullName>
    </submittedName>
</protein>
<dbReference type="SMART" id="SM00421">
    <property type="entry name" value="HTH_LUXR"/>
    <property type="match status" value="1"/>
</dbReference>
<dbReference type="InterPro" id="IPR001789">
    <property type="entry name" value="Sig_transdc_resp-reg_receiver"/>
</dbReference>
<reference evidence="7 8" key="1">
    <citation type="submission" date="2021-08" db="EMBL/GenBank/DDBJ databases">
        <title>Devosia salina sp. nov., isolated from the South China Sea sediment.</title>
        <authorList>
            <person name="Zhou Z."/>
        </authorList>
    </citation>
    <scope>NUCLEOTIDE SEQUENCE [LARGE SCALE GENOMIC DNA]</scope>
    <source>
        <strain evidence="7 8">SCS-3</strain>
    </source>
</reference>
<dbReference type="Gene3D" id="1.10.10.10">
    <property type="entry name" value="Winged helix-like DNA-binding domain superfamily/Winged helix DNA-binding domain"/>
    <property type="match status" value="1"/>
</dbReference>
<dbReference type="InterPro" id="IPR011006">
    <property type="entry name" value="CheY-like_superfamily"/>
</dbReference>
<dbReference type="PROSITE" id="PS50043">
    <property type="entry name" value="HTH_LUXR_2"/>
    <property type="match status" value="1"/>
</dbReference>
<dbReference type="Proteomes" id="UP000825799">
    <property type="component" value="Chromosome"/>
</dbReference>
<proteinExistence type="predicted"/>
<dbReference type="PROSITE" id="PS50110">
    <property type="entry name" value="RESPONSE_REGULATORY"/>
    <property type="match status" value="1"/>
</dbReference>
<evidence type="ECO:0000256" key="4">
    <source>
        <dbReference type="PROSITE-ProRule" id="PRU00169"/>
    </source>
</evidence>
<dbReference type="Gene3D" id="3.40.50.2300">
    <property type="match status" value="1"/>
</dbReference>
<feature type="domain" description="HTH luxR-type" evidence="5">
    <location>
        <begin position="136"/>
        <end position="201"/>
    </location>
</feature>
<keyword evidence="1" id="KW-0805">Transcription regulation</keyword>
<dbReference type="Pfam" id="PF00072">
    <property type="entry name" value="Response_reg"/>
    <property type="match status" value="1"/>
</dbReference>
<gene>
    <name evidence="7" type="ORF">K1X15_07120</name>
</gene>
<keyword evidence="3" id="KW-0804">Transcription</keyword>
<evidence type="ECO:0000256" key="2">
    <source>
        <dbReference type="ARBA" id="ARBA00023125"/>
    </source>
</evidence>
<dbReference type="RefSeq" id="WP_220306793.1">
    <property type="nucleotide sequence ID" value="NZ_CP080590.1"/>
</dbReference>
<dbReference type="EMBL" id="CP080590">
    <property type="protein sequence ID" value="QYO78314.1"/>
    <property type="molecule type" value="Genomic_DNA"/>
</dbReference>